<keyword evidence="3" id="KW-1185">Reference proteome</keyword>
<reference evidence="2 3" key="1">
    <citation type="submission" date="2024-04" db="EMBL/GenBank/DDBJ databases">
        <authorList>
            <person name="Fracassetti M."/>
        </authorList>
    </citation>
    <scope>NUCLEOTIDE SEQUENCE [LARGE SCALE GENOMIC DNA]</scope>
</reference>
<sequence length="116" mass="12581">MKSGLHPNPNHIYPIPSLPRLPPNKLKNPNLSPDSPILFPDEQSGVDSPAPQSVNISNIGRGAGTNILDGSFETFGRGGQGGSFSDGMFDTHPRFLLQSSSLTLRECLYHRLGRSR</sequence>
<organism evidence="2 3">
    <name type="scientific">Linum trigynum</name>
    <dbReference type="NCBI Taxonomy" id="586398"/>
    <lineage>
        <taxon>Eukaryota</taxon>
        <taxon>Viridiplantae</taxon>
        <taxon>Streptophyta</taxon>
        <taxon>Embryophyta</taxon>
        <taxon>Tracheophyta</taxon>
        <taxon>Spermatophyta</taxon>
        <taxon>Magnoliopsida</taxon>
        <taxon>eudicotyledons</taxon>
        <taxon>Gunneridae</taxon>
        <taxon>Pentapetalae</taxon>
        <taxon>rosids</taxon>
        <taxon>fabids</taxon>
        <taxon>Malpighiales</taxon>
        <taxon>Linaceae</taxon>
        <taxon>Linum</taxon>
    </lineage>
</organism>
<feature type="region of interest" description="Disordered" evidence="1">
    <location>
        <begin position="1"/>
        <end position="51"/>
    </location>
</feature>
<evidence type="ECO:0000256" key="1">
    <source>
        <dbReference type="SAM" id="MobiDB-lite"/>
    </source>
</evidence>
<protein>
    <submittedName>
        <fullName evidence="2">Uncharacterized protein</fullName>
    </submittedName>
</protein>
<feature type="compositionally biased region" description="Low complexity" evidence="1">
    <location>
        <begin position="23"/>
        <end position="33"/>
    </location>
</feature>
<evidence type="ECO:0000313" key="3">
    <source>
        <dbReference type="Proteomes" id="UP001497516"/>
    </source>
</evidence>
<accession>A0AAV2DSF7</accession>
<dbReference type="EMBL" id="OZ034816">
    <property type="protein sequence ID" value="CAL1376343.1"/>
    <property type="molecule type" value="Genomic_DNA"/>
</dbReference>
<name>A0AAV2DSF7_9ROSI</name>
<dbReference type="AlphaFoldDB" id="A0AAV2DSF7"/>
<dbReference type="Proteomes" id="UP001497516">
    <property type="component" value="Chromosome 3"/>
</dbReference>
<proteinExistence type="predicted"/>
<evidence type="ECO:0000313" key="2">
    <source>
        <dbReference type="EMBL" id="CAL1376343.1"/>
    </source>
</evidence>
<gene>
    <name evidence="2" type="ORF">LTRI10_LOCUS18079</name>
</gene>